<dbReference type="RefSeq" id="WP_326830422.1">
    <property type="nucleotide sequence ID" value="NZ_BFAX01000004.1"/>
</dbReference>
<dbReference type="InterPro" id="IPR002934">
    <property type="entry name" value="Polymerase_NTP_transf_dom"/>
</dbReference>
<evidence type="ECO:0000256" key="3">
    <source>
        <dbReference type="ARBA" id="ARBA00022679"/>
    </source>
</evidence>
<comment type="similarity">
    <text evidence="10">Belongs to the MntA antitoxin family.</text>
</comment>
<keyword evidence="2" id="KW-1277">Toxin-antitoxin system</keyword>
<dbReference type="EMBL" id="BFAX01000004">
    <property type="protein sequence ID" value="GBF36889.1"/>
    <property type="molecule type" value="Genomic_DNA"/>
</dbReference>
<reference evidence="14 15" key="1">
    <citation type="journal article" date="2019" name="Int. J. Syst. Evol. Microbiol.">
        <title>Methanofervidicoccus abyssi gen. nov., sp. nov., a hydrogenotrophic methanogen, isolated from a hydrothermal vent chimney in the Mid-Cayman Spreading Center, the Caribbean Sea.</title>
        <authorList>
            <person name="Sakai S."/>
            <person name="Takaki Y."/>
            <person name="Miyazaki M."/>
            <person name="Ogawara M."/>
            <person name="Yanagawa K."/>
            <person name="Miyazaki J."/>
            <person name="Takai K."/>
        </authorList>
    </citation>
    <scope>NUCLEOTIDE SEQUENCE [LARGE SCALE GENOMIC DNA]</scope>
    <source>
        <strain evidence="14 15">HHB</strain>
    </source>
</reference>
<feature type="domain" description="Polymerase nucleotidyl transferase" evidence="13">
    <location>
        <begin position="31"/>
        <end position="115"/>
    </location>
</feature>
<dbReference type="GO" id="GO:0070733">
    <property type="term" value="F:AMPylase activity"/>
    <property type="evidence" value="ECO:0007669"/>
    <property type="project" value="UniProtKB-EC"/>
</dbReference>
<evidence type="ECO:0000313" key="14">
    <source>
        <dbReference type="EMBL" id="GBF36889.1"/>
    </source>
</evidence>
<comment type="cofactor">
    <cofactor evidence="1">
        <name>Mg(2+)</name>
        <dbReference type="ChEBI" id="CHEBI:18420"/>
    </cofactor>
</comment>
<keyword evidence="6" id="KW-0547">Nucleotide-binding</keyword>
<keyword evidence="7" id="KW-0067">ATP-binding</keyword>
<evidence type="ECO:0000256" key="11">
    <source>
        <dbReference type="ARBA" id="ARBA00047518"/>
    </source>
</evidence>
<name>A0A401HRL4_9EURY</name>
<evidence type="ECO:0000256" key="7">
    <source>
        <dbReference type="ARBA" id="ARBA00022840"/>
    </source>
</evidence>
<evidence type="ECO:0000256" key="2">
    <source>
        <dbReference type="ARBA" id="ARBA00022649"/>
    </source>
</evidence>
<dbReference type="PANTHER" id="PTHR33571">
    <property type="entry name" value="SSL8005 PROTEIN"/>
    <property type="match status" value="1"/>
</dbReference>
<dbReference type="PANTHER" id="PTHR33571:SF19">
    <property type="entry name" value="PROTEIN ADENYLYLTRANSFERASE MJ0128-RELATED"/>
    <property type="match status" value="1"/>
</dbReference>
<gene>
    <name evidence="14" type="ORF">MHHB_P1119</name>
</gene>
<evidence type="ECO:0000256" key="4">
    <source>
        <dbReference type="ARBA" id="ARBA00022695"/>
    </source>
</evidence>
<keyword evidence="8" id="KW-0460">Magnesium</keyword>
<comment type="catalytic activity">
    <reaction evidence="12">
        <text>L-tyrosyl-[protein] + ATP = O-(5'-adenylyl)-L-tyrosyl-[protein] + diphosphate</text>
        <dbReference type="Rhea" id="RHEA:54288"/>
        <dbReference type="Rhea" id="RHEA-COMP:10136"/>
        <dbReference type="Rhea" id="RHEA-COMP:13846"/>
        <dbReference type="ChEBI" id="CHEBI:30616"/>
        <dbReference type="ChEBI" id="CHEBI:33019"/>
        <dbReference type="ChEBI" id="CHEBI:46858"/>
        <dbReference type="ChEBI" id="CHEBI:83624"/>
        <dbReference type="EC" id="2.7.7.108"/>
    </reaction>
</comment>
<dbReference type="InterPro" id="IPR052038">
    <property type="entry name" value="Type-VII_TA_antitoxin"/>
</dbReference>
<organism evidence="14 15">
    <name type="scientific">Methanofervidicoccus abyssi</name>
    <dbReference type="NCBI Taxonomy" id="2082189"/>
    <lineage>
        <taxon>Archaea</taxon>
        <taxon>Methanobacteriati</taxon>
        <taxon>Methanobacteriota</taxon>
        <taxon>Methanomada group</taxon>
        <taxon>Methanococci</taxon>
        <taxon>Methanococcales</taxon>
        <taxon>Methanofervidicoccus</taxon>
    </lineage>
</organism>
<keyword evidence="5" id="KW-0479">Metal-binding</keyword>
<accession>A0A401HRL4</accession>
<evidence type="ECO:0000256" key="8">
    <source>
        <dbReference type="ARBA" id="ARBA00022842"/>
    </source>
</evidence>
<dbReference type="Gene3D" id="3.30.460.10">
    <property type="entry name" value="Beta Polymerase, domain 2"/>
    <property type="match status" value="1"/>
</dbReference>
<comment type="catalytic activity">
    <reaction evidence="11">
        <text>O-(5'-adenylyl)-L-tyrosyl-[protein] + ATP = O-[5'-(adenylyl-(5'-&gt;3')-adenylyl)]-L-tyrosyl-[protein] + diphosphate</text>
        <dbReference type="Rhea" id="RHEA:66528"/>
        <dbReference type="Rhea" id="RHEA-COMP:13846"/>
        <dbReference type="Rhea" id="RHEA-COMP:17046"/>
        <dbReference type="ChEBI" id="CHEBI:30616"/>
        <dbReference type="ChEBI" id="CHEBI:33019"/>
        <dbReference type="ChEBI" id="CHEBI:83624"/>
        <dbReference type="ChEBI" id="CHEBI:167160"/>
    </reaction>
</comment>
<comment type="caution">
    <text evidence="14">The sequence shown here is derived from an EMBL/GenBank/DDBJ whole genome shotgun (WGS) entry which is preliminary data.</text>
</comment>
<evidence type="ECO:0000313" key="15">
    <source>
        <dbReference type="Proteomes" id="UP000290527"/>
    </source>
</evidence>
<dbReference type="GO" id="GO:0005524">
    <property type="term" value="F:ATP binding"/>
    <property type="evidence" value="ECO:0007669"/>
    <property type="project" value="UniProtKB-KW"/>
</dbReference>
<evidence type="ECO:0000256" key="12">
    <source>
        <dbReference type="ARBA" id="ARBA00048696"/>
    </source>
</evidence>
<keyword evidence="15" id="KW-1185">Reference proteome</keyword>
<sequence>MEMNKNNFKFKKTEIGLIPEDWEVVKYIKVLKKLKPILEREFKVSKIGLFGSVVRNEQSQDSDIDIIVEFSEPIGLKFVELAEFLEKKLGRKVDLVSSKGISPYIKPYIEKEVIYI</sequence>
<keyword evidence="3" id="KW-0808">Transferase</keyword>
<keyword evidence="4" id="KW-0548">Nucleotidyltransferase</keyword>
<dbReference type="SUPFAM" id="SSF81301">
    <property type="entry name" value="Nucleotidyltransferase"/>
    <property type="match status" value="1"/>
</dbReference>
<dbReference type="CDD" id="cd05403">
    <property type="entry name" value="NT_KNTase_like"/>
    <property type="match status" value="1"/>
</dbReference>
<dbReference type="AlphaFoldDB" id="A0A401HRL4"/>
<dbReference type="EC" id="2.7.7.108" evidence="9"/>
<protein>
    <recommendedName>
        <fullName evidence="9">protein adenylyltransferase</fullName>
        <ecNumber evidence="9">2.7.7.108</ecNumber>
    </recommendedName>
</protein>
<evidence type="ECO:0000259" key="13">
    <source>
        <dbReference type="Pfam" id="PF01909"/>
    </source>
</evidence>
<dbReference type="Proteomes" id="UP000290527">
    <property type="component" value="Unassembled WGS sequence"/>
</dbReference>
<evidence type="ECO:0000256" key="9">
    <source>
        <dbReference type="ARBA" id="ARBA00034531"/>
    </source>
</evidence>
<evidence type="ECO:0000256" key="1">
    <source>
        <dbReference type="ARBA" id="ARBA00001946"/>
    </source>
</evidence>
<evidence type="ECO:0000256" key="5">
    <source>
        <dbReference type="ARBA" id="ARBA00022723"/>
    </source>
</evidence>
<evidence type="ECO:0000256" key="6">
    <source>
        <dbReference type="ARBA" id="ARBA00022741"/>
    </source>
</evidence>
<evidence type="ECO:0000256" key="10">
    <source>
        <dbReference type="ARBA" id="ARBA00038276"/>
    </source>
</evidence>
<dbReference type="GO" id="GO:0046872">
    <property type="term" value="F:metal ion binding"/>
    <property type="evidence" value="ECO:0007669"/>
    <property type="project" value="UniProtKB-KW"/>
</dbReference>
<proteinExistence type="inferred from homology"/>
<dbReference type="InterPro" id="IPR043519">
    <property type="entry name" value="NT_sf"/>
</dbReference>
<dbReference type="Pfam" id="PF01909">
    <property type="entry name" value="NTP_transf_2"/>
    <property type="match status" value="1"/>
</dbReference>